<accession>A0A371G4Y3</accession>
<evidence type="ECO:0000313" key="1">
    <source>
        <dbReference type="EMBL" id="RDX85629.1"/>
    </source>
</evidence>
<dbReference type="Proteomes" id="UP000257109">
    <property type="component" value="Unassembled WGS sequence"/>
</dbReference>
<sequence>MPNYYWWMNYSEELSQFPPMVVECSYYGSGYFNRMVQLMGETMPKGNKMVTNLYHAKKLVKKLALGCLIDCFPKGCMLYYNENSYKSITTWKYFDRVHPRFSQDTLGILDYGYVQMTLILFGQYEKSYSCWSVILTSYNLPLGMCMKREFMFLIVLIPEELCTLWNDGILTYDVSSRQNFVVKAILMWIINDFLIYEMLSGWMSTRRLSCPICMERTKVFTLKHYHKVSYFDSQCQFLPLNHLHRRNENPFKKRFVETSPTPPRVSSPNMWNIVAHLALSYELQEEEEIPSYGVEHN</sequence>
<proteinExistence type="predicted"/>
<dbReference type="AlphaFoldDB" id="A0A371G4Y3"/>
<dbReference type="InterPro" id="IPR004242">
    <property type="entry name" value="Transposase_21"/>
</dbReference>
<dbReference type="EMBL" id="QJKJ01006743">
    <property type="protein sequence ID" value="RDX85629.1"/>
    <property type="molecule type" value="Genomic_DNA"/>
</dbReference>
<evidence type="ECO:0000313" key="2">
    <source>
        <dbReference type="Proteomes" id="UP000257109"/>
    </source>
</evidence>
<comment type="caution">
    <text evidence="1">The sequence shown here is derived from an EMBL/GenBank/DDBJ whole genome shotgun (WGS) entry which is preliminary data.</text>
</comment>
<feature type="non-terminal residue" evidence="1">
    <location>
        <position position="1"/>
    </location>
</feature>
<dbReference type="Pfam" id="PF02992">
    <property type="entry name" value="Transposase_21"/>
    <property type="match status" value="2"/>
</dbReference>
<reference evidence="1" key="1">
    <citation type="submission" date="2018-05" db="EMBL/GenBank/DDBJ databases">
        <title>Draft genome of Mucuna pruriens seed.</title>
        <authorList>
            <person name="Nnadi N.E."/>
            <person name="Vos R."/>
            <person name="Hasami M.H."/>
            <person name="Devisetty U.K."/>
            <person name="Aguiy J.C."/>
        </authorList>
    </citation>
    <scope>NUCLEOTIDE SEQUENCE [LARGE SCALE GENOMIC DNA]</scope>
    <source>
        <strain evidence="1">JCA_2017</strain>
    </source>
</reference>
<keyword evidence="2" id="KW-1185">Reference proteome</keyword>
<gene>
    <name evidence="1" type="ORF">CR513_33147</name>
</gene>
<name>A0A371G4Y3_MUCPR</name>
<dbReference type="PANTHER" id="PTHR10775:SF188">
    <property type="entry name" value="TRANSPOSASE-ASSOCIATED DOMAIN-CONTAINING PROTEIN"/>
    <property type="match status" value="1"/>
</dbReference>
<dbReference type="OrthoDB" id="1917820at2759"/>
<dbReference type="PANTHER" id="PTHR10775">
    <property type="entry name" value="OS08G0208400 PROTEIN"/>
    <property type="match status" value="1"/>
</dbReference>
<protein>
    <submittedName>
        <fullName evidence="1">Uncharacterized protein</fullName>
    </submittedName>
</protein>
<organism evidence="1 2">
    <name type="scientific">Mucuna pruriens</name>
    <name type="common">Velvet bean</name>
    <name type="synonym">Dolichos pruriens</name>
    <dbReference type="NCBI Taxonomy" id="157652"/>
    <lineage>
        <taxon>Eukaryota</taxon>
        <taxon>Viridiplantae</taxon>
        <taxon>Streptophyta</taxon>
        <taxon>Embryophyta</taxon>
        <taxon>Tracheophyta</taxon>
        <taxon>Spermatophyta</taxon>
        <taxon>Magnoliopsida</taxon>
        <taxon>eudicotyledons</taxon>
        <taxon>Gunneridae</taxon>
        <taxon>Pentapetalae</taxon>
        <taxon>rosids</taxon>
        <taxon>fabids</taxon>
        <taxon>Fabales</taxon>
        <taxon>Fabaceae</taxon>
        <taxon>Papilionoideae</taxon>
        <taxon>50 kb inversion clade</taxon>
        <taxon>NPAAA clade</taxon>
        <taxon>indigoferoid/millettioid clade</taxon>
        <taxon>Phaseoleae</taxon>
        <taxon>Mucuna</taxon>
    </lineage>
</organism>